<proteinExistence type="predicted"/>
<protein>
    <submittedName>
        <fullName evidence="2">Transposable element</fullName>
    </submittedName>
</protein>
<feature type="non-terminal residue" evidence="2">
    <location>
        <position position="1"/>
    </location>
</feature>
<reference evidence="2 3" key="1">
    <citation type="submission" date="2015-07" db="EMBL/GenBank/DDBJ databases">
        <title>The genome of Pseudoloma neurophilia, a relevant intracellular parasite of the zebrafish.</title>
        <authorList>
            <person name="Ndikumana S."/>
            <person name="Pelin A."/>
            <person name="Sanders J."/>
            <person name="Corradi N."/>
        </authorList>
    </citation>
    <scope>NUCLEOTIDE SEQUENCE [LARGE SCALE GENOMIC DNA]</scope>
    <source>
        <strain evidence="2 3">MK1</strain>
    </source>
</reference>
<evidence type="ECO:0000313" key="3">
    <source>
        <dbReference type="Proteomes" id="UP000051530"/>
    </source>
</evidence>
<dbReference type="PANTHER" id="PTHR33064">
    <property type="entry name" value="POL PROTEIN"/>
    <property type="match status" value="1"/>
</dbReference>
<evidence type="ECO:0000259" key="1">
    <source>
        <dbReference type="PROSITE" id="PS50878"/>
    </source>
</evidence>
<dbReference type="SUPFAM" id="SSF56672">
    <property type="entry name" value="DNA/RNA polymerases"/>
    <property type="match status" value="1"/>
</dbReference>
<dbReference type="Pfam" id="PF00078">
    <property type="entry name" value="RVT_1"/>
    <property type="match status" value="1"/>
</dbReference>
<dbReference type="CDD" id="cd01647">
    <property type="entry name" value="RT_LTR"/>
    <property type="match status" value="1"/>
</dbReference>
<organism evidence="2 3">
    <name type="scientific">Pseudoloma neurophilia</name>
    <dbReference type="NCBI Taxonomy" id="146866"/>
    <lineage>
        <taxon>Eukaryota</taxon>
        <taxon>Fungi</taxon>
        <taxon>Fungi incertae sedis</taxon>
        <taxon>Microsporidia</taxon>
        <taxon>Pseudoloma</taxon>
    </lineage>
</organism>
<sequence length="170" mass="19998">SMALDDAVKKDSYTIPTMREIYTTTQGCKWLRVIDLKEAYYFIENVECDKCKTAFEFKGQVYEWNGMVMGFKNSPMVMQRTMDKIFEGMIRKNVMVYLDDIIIFDKDLDQHRKNIEKIIRLLSDNNFRVNPAKIQFCQNEVKVLGMVVNGEEKIALNEKKKEIQEKGKTK</sequence>
<dbReference type="InterPro" id="IPR051320">
    <property type="entry name" value="Viral_Replic_Matur_Polypro"/>
</dbReference>
<dbReference type="Proteomes" id="UP000051530">
    <property type="component" value="Unassembled WGS sequence"/>
</dbReference>
<keyword evidence="3" id="KW-1185">Reference proteome</keyword>
<dbReference type="AlphaFoldDB" id="A0A0R0M2I2"/>
<dbReference type="VEuPathDB" id="MicrosporidiaDB:M153_6750002596"/>
<dbReference type="InterPro" id="IPR000477">
    <property type="entry name" value="RT_dom"/>
</dbReference>
<gene>
    <name evidence="2" type="ORF">M153_6750002596</name>
</gene>
<evidence type="ECO:0000313" key="2">
    <source>
        <dbReference type="EMBL" id="KRH93668.1"/>
    </source>
</evidence>
<dbReference type="Gene3D" id="3.30.70.270">
    <property type="match status" value="1"/>
</dbReference>
<accession>A0A0R0M2I2</accession>
<dbReference type="OrthoDB" id="2192994at2759"/>
<dbReference type="EMBL" id="LGUB01000256">
    <property type="protein sequence ID" value="KRH93668.1"/>
    <property type="molecule type" value="Genomic_DNA"/>
</dbReference>
<comment type="caution">
    <text evidence="2">The sequence shown here is derived from an EMBL/GenBank/DDBJ whole genome shotgun (WGS) entry which is preliminary data.</text>
</comment>
<name>A0A0R0M2I2_9MICR</name>
<feature type="domain" description="Reverse transcriptase" evidence="1">
    <location>
        <begin position="1"/>
        <end position="148"/>
    </location>
</feature>
<dbReference type="InterPro" id="IPR043502">
    <property type="entry name" value="DNA/RNA_pol_sf"/>
</dbReference>
<dbReference type="PROSITE" id="PS50878">
    <property type="entry name" value="RT_POL"/>
    <property type="match status" value="1"/>
</dbReference>
<dbReference type="PANTHER" id="PTHR33064:SF37">
    <property type="entry name" value="RIBONUCLEASE H"/>
    <property type="match status" value="1"/>
</dbReference>
<dbReference type="InterPro" id="IPR043128">
    <property type="entry name" value="Rev_trsase/Diguanyl_cyclase"/>
</dbReference>